<feature type="domain" description="POTRA" evidence="10">
    <location>
        <begin position="91"/>
        <end position="167"/>
    </location>
</feature>
<evidence type="ECO:0000313" key="11">
    <source>
        <dbReference type="EMBL" id="RKS87572.1"/>
    </source>
</evidence>
<evidence type="ECO:0000256" key="9">
    <source>
        <dbReference type="ARBA" id="ARBA00023237"/>
    </source>
</evidence>
<dbReference type="PROSITE" id="PS51779">
    <property type="entry name" value="POTRA"/>
    <property type="match status" value="1"/>
</dbReference>
<dbReference type="PANTHER" id="PTHR34597:SF3">
    <property type="entry name" value="OUTER MEMBRANE TRANSPORTER CDIB"/>
    <property type="match status" value="1"/>
</dbReference>
<dbReference type="Pfam" id="PF17287">
    <property type="entry name" value="POTRA_3"/>
    <property type="match status" value="1"/>
</dbReference>
<organism evidence="11 12">
    <name type="scientific">Orbus hercynius</name>
    <dbReference type="NCBI Taxonomy" id="593135"/>
    <lineage>
        <taxon>Bacteria</taxon>
        <taxon>Pseudomonadati</taxon>
        <taxon>Pseudomonadota</taxon>
        <taxon>Gammaproteobacteria</taxon>
        <taxon>Orbales</taxon>
        <taxon>Orbaceae</taxon>
        <taxon>Orbus</taxon>
    </lineage>
</organism>
<dbReference type="Pfam" id="PF08479">
    <property type="entry name" value="POTRA_2"/>
    <property type="match status" value="1"/>
</dbReference>
<comment type="similarity">
    <text evidence="2">Belongs to the TPS (TC 1.B.20) family.</text>
</comment>
<reference evidence="11 12" key="1">
    <citation type="submission" date="2018-10" db="EMBL/GenBank/DDBJ databases">
        <title>Genomic Encyclopedia of Type Strains, Phase IV (KMG-IV): sequencing the most valuable type-strain genomes for metagenomic binning, comparative biology and taxonomic classification.</title>
        <authorList>
            <person name="Goeker M."/>
        </authorList>
    </citation>
    <scope>NUCLEOTIDE SEQUENCE [LARGE SCALE GENOMIC DNA]</scope>
    <source>
        <strain evidence="11 12">DSM 22228</strain>
    </source>
</reference>
<keyword evidence="3" id="KW-0813">Transport</keyword>
<sequence>MIINCKDIVKKKIIFAQLAINLLVGGYVASAKAEPTLTGQDQAISDQQLIYQQERQKAMEQALSSQAPDIRLLPPLQRTHTIAFPDELLCFPIEKVELIGRDQLPYVMPLYDLSQQAQGRCLGGEGINLLMSELQNRIISYGYITTRVVAPEQDLTLGKLSLLLVKGTVRNVYYAEGSDTHSSLQSALPVTKGKILNLRDIEQGLENLQRIPTVSAQMQLVPGDEVGESDIVITRNQSKFWRVGISLDDSGTKDTGRYQGGLTLYLDNPLGMSDSFYLSGGHDLDGDSQYGSKNYLFSYSVPMGYWLLNTSLSSNTYHQTVAGDPSYEYSGRSRNTNFQLSRVIHRNEAQKTTLSFGVNLKESRNYVDDTELDVQHRKTTSWVLGINHRHYFDSITVDVGATYNKGVRWFGAEKAPEEYSGYGTALSDIFNLSLSVAAPFQIAEQRFRYNLDYQSQFTRGGDLTPPERFSIGSRWTVRGFDGELTLSADNGWFVRNDLSWTTPLDNELYLGFDVGEVSGANSGYLLGKRLAGAALGLRGTLWGVYYDGFAAVPVHKPDGFKTDDVTLGFNLNWSY</sequence>
<name>A0A495RJ55_9GAMM</name>
<evidence type="ECO:0000313" key="12">
    <source>
        <dbReference type="Proteomes" id="UP000278542"/>
    </source>
</evidence>
<dbReference type="EMBL" id="RBWY01000001">
    <property type="protein sequence ID" value="RKS87572.1"/>
    <property type="molecule type" value="Genomic_DNA"/>
</dbReference>
<dbReference type="RefSeq" id="WP_425463981.1">
    <property type="nucleotide sequence ID" value="NZ_RBWY01000001.1"/>
</dbReference>
<keyword evidence="12" id="KW-1185">Reference proteome</keyword>
<comment type="caution">
    <text evidence="11">The sequence shown here is derived from an EMBL/GenBank/DDBJ whole genome shotgun (WGS) entry which is preliminary data.</text>
</comment>
<dbReference type="InterPro" id="IPR051544">
    <property type="entry name" value="TPS_OM_transporter"/>
</dbReference>
<keyword evidence="6" id="KW-0653">Protein transport</keyword>
<keyword evidence="8" id="KW-0472">Membrane</keyword>
<evidence type="ECO:0000256" key="3">
    <source>
        <dbReference type="ARBA" id="ARBA00022448"/>
    </source>
</evidence>
<evidence type="ECO:0000256" key="2">
    <source>
        <dbReference type="ARBA" id="ARBA00009055"/>
    </source>
</evidence>
<evidence type="ECO:0000256" key="5">
    <source>
        <dbReference type="ARBA" id="ARBA00022692"/>
    </source>
</evidence>
<evidence type="ECO:0000256" key="8">
    <source>
        <dbReference type="ARBA" id="ARBA00023136"/>
    </source>
</evidence>
<protein>
    <submittedName>
        <fullName evidence="11">Hemolysin activation/secretion protein</fullName>
    </submittedName>
</protein>
<dbReference type="GO" id="GO:0046819">
    <property type="term" value="P:protein secretion by the type V secretion system"/>
    <property type="evidence" value="ECO:0007669"/>
    <property type="project" value="TreeGrafter"/>
</dbReference>
<proteinExistence type="inferred from homology"/>
<evidence type="ECO:0000256" key="6">
    <source>
        <dbReference type="ARBA" id="ARBA00022927"/>
    </source>
</evidence>
<dbReference type="AlphaFoldDB" id="A0A495RJ55"/>
<dbReference type="Pfam" id="PF03865">
    <property type="entry name" value="ShlB"/>
    <property type="match status" value="1"/>
</dbReference>
<dbReference type="GO" id="GO:0006811">
    <property type="term" value="P:monoatomic ion transport"/>
    <property type="evidence" value="ECO:0007669"/>
    <property type="project" value="UniProtKB-KW"/>
</dbReference>
<keyword evidence="4" id="KW-1134">Transmembrane beta strand</keyword>
<keyword evidence="7" id="KW-0406">Ion transport</keyword>
<dbReference type="Gene3D" id="3.10.20.310">
    <property type="entry name" value="membrane protein fhac"/>
    <property type="match status" value="1"/>
</dbReference>
<dbReference type="InterPro" id="IPR005565">
    <property type="entry name" value="Hemolysn_activator_HlyB_C"/>
</dbReference>
<dbReference type="GO" id="GO:0098046">
    <property type="term" value="C:type V protein secretion system complex"/>
    <property type="evidence" value="ECO:0007669"/>
    <property type="project" value="TreeGrafter"/>
</dbReference>
<accession>A0A495RJ55</accession>
<evidence type="ECO:0000256" key="1">
    <source>
        <dbReference type="ARBA" id="ARBA00004442"/>
    </source>
</evidence>
<dbReference type="Gene3D" id="2.40.160.50">
    <property type="entry name" value="membrane protein fhac: a member of the omp85/tpsb transporter family"/>
    <property type="match status" value="1"/>
</dbReference>
<dbReference type="InterPro" id="IPR035251">
    <property type="entry name" value="ShlB_POTRA"/>
</dbReference>
<dbReference type="InterPro" id="IPR034746">
    <property type="entry name" value="POTRA"/>
</dbReference>
<keyword evidence="9" id="KW-0998">Cell outer membrane</keyword>
<dbReference type="InterPro" id="IPR013686">
    <property type="entry name" value="Polypept-transport_assoc_ShlB"/>
</dbReference>
<dbReference type="PANTHER" id="PTHR34597">
    <property type="entry name" value="SLR1661 PROTEIN"/>
    <property type="match status" value="1"/>
</dbReference>
<dbReference type="PIRSF" id="PIRSF029745">
    <property type="entry name" value="FhaC"/>
    <property type="match status" value="1"/>
</dbReference>
<evidence type="ECO:0000256" key="7">
    <source>
        <dbReference type="ARBA" id="ARBA00023065"/>
    </source>
</evidence>
<evidence type="ECO:0000259" key="10">
    <source>
        <dbReference type="PROSITE" id="PS51779"/>
    </source>
</evidence>
<gene>
    <name evidence="11" type="ORF">DES39_0811</name>
</gene>
<dbReference type="GO" id="GO:0008320">
    <property type="term" value="F:protein transmembrane transporter activity"/>
    <property type="evidence" value="ECO:0007669"/>
    <property type="project" value="TreeGrafter"/>
</dbReference>
<keyword evidence="5" id="KW-0812">Transmembrane</keyword>
<evidence type="ECO:0000256" key="4">
    <source>
        <dbReference type="ARBA" id="ARBA00022452"/>
    </source>
</evidence>
<dbReference type="Proteomes" id="UP000278542">
    <property type="component" value="Unassembled WGS sequence"/>
</dbReference>
<comment type="subcellular location">
    <subcellularLocation>
        <location evidence="1">Cell outer membrane</location>
    </subcellularLocation>
</comment>
<dbReference type="GO" id="GO:0009279">
    <property type="term" value="C:cell outer membrane"/>
    <property type="evidence" value="ECO:0007669"/>
    <property type="project" value="UniProtKB-SubCell"/>
</dbReference>
<dbReference type="FunFam" id="2.40.160.50:FF:000009">
    <property type="entry name" value="Putative hemolysin activator protein"/>
    <property type="match status" value="1"/>
</dbReference>
<dbReference type="InterPro" id="IPR027282">
    <property type="entry name" value="TPS"/>
</dbReference>